<dbReference type="Gene3D" id="3.10.350.10">
    <property type="entry name" value="LysM domain"/>
    <property type="match status" value="2"/>
</dbReference>
<dbReference type="AlphaFoldDB" id="E8N3B4"/>
<feature type="compositionally biased region" description="Pro residues" evidence="1">
    <location>
        <begin position="268"/>
        <end position="281"/>
    </location>
</feature>
<dbReference type="PROSITE" id="PS51782">
    <property type="entry name" value="LYSM"/>
    <property type="match status" value="2"/>
</dbReference>
<feature type="compositionally biased region" description="Pro residues" evidence="1">
    <location>
        <begin position="49"/>
        <end position="73"/>
    </location>
</feature>
<gene>
    <name evidence="3" type="ordered locus">ANT_08940</name>
</gene>
<keyword evidence="4" id="KW-1185">Reference proteome</keyword>
<evidence type="ECO:0000313" key="3">
    <source>
        <dbReference type="EMBL" id="BAJ62928.1"/>
    </source>
</evidence>
<accession>E8N3B4</accession>
<evidence type="ECO:0000259" key="2">
    <source>
        <dbReference type="PROSITE" id="PS51782"/>
    </source>
</evidence>
<dbReference type="KEGG" id="atm:ANT_08940"/>
<dbReference type="InterPro" id="IPR018392">
    <property type="entry name" value="LysM"/>
</dbReference>
<evidence type="ECO:0000313" key="4">
    <source>
        <dbReference type="Proteomes" id="UP000008922"/>
    </source>
</evidence>
<reference evidence="3 4" key="1">
    <citation type="submission" date="2010-12" db="EMBL/GenBank/DDBJ databases">
        <title>Whole genome sequence of Anaerolinea thermophila UNI-1.</title>
        <authorList>
            <person name="Narita-Yamada S."/>
            <person name="Kishi E."/>
            <person name="Watanabe Y."/>
            <person name="Takasaki K."/>
            <person name="Ankai A."/>
            <person name="Oguchi A."/>
            <person name="Fukui S."/>
            <person name="Takahashi M."/>
            <person name="Yashiro I."/>
            <person name="Hosoyama A."/>
            <person name="Sekiguchi Y."/>
            <person name="Hanada S."/>
            <person name="Fujita N."/>
        </authorList>
    </citation>
    <scope>NUCLEOTIDE SEQUENCE [LARGE SCALE GENOMIC DNA]</scope>
    <source>
        <strain evidence="4">DSM 14523 / JCM 11388 / NBRC 100420 / UNI-1</strain>
    </source>
</reference>
<dbReference type="CDD" id="cd00118">
    <property type="entry name" value="LysM"/>
    <property type="match status" value="2"/>
</dbReference>
<dbReference type="Pfam" id="PF01476">
    <property type="entry name" value="LysM"/>
    <property type="match status" value="2"/>
</dbReference>
<dbReference type="SMART" id="SM00257">
    <property type="entry name" value="LysM"/>
    <property type="match status" value="2"/>
</dbReference>
<evidence type="ECO:0000256" key="1">
    <source>
        <dbReference type="SAM" id="MobiDB-lite"/>
    </source>
</evidence>
<name>E8N3B4_ANATU</name>
<dbReference type="InParanoid" id="E8N3B4"/>
<feature type="compositionally biased region" description="Low complexity" evidence="1">
    <location>
        <begin position="211"/>
        <end position="228"/>
    </location>
</feature>
<dbReference type="HOGENOM" id="CLU_989185_0_0_0"/>
<dbReference type="STRING" id="926569.ANT_08940"/>
<dbReference type="InterPro" id="IPR036779">
    <property type="entry name" value="LysM_dom_sf"/>
</dbReference>
<dbReference type="eggNOG" id="COG1388">
    <property type="taxonomic scope" value="Bacteria"/>
</dbReference>
<dbReference type="PANTHER" id="PTHR33734">
    <property type="entry name" value="LYSM DOMAIN-CONTAINING GPI-ANCHORED PROTEIN 2"/>
    <property type="match status" value="1"/>
</dbReference>
<dbReference type="EMBL" id="AP012029">
    <property type="protein sequence ID" value="BAJ62928.1"/>
    <property type="molecule type" value="Genomic_DNA"/>
</dbReference>
<dbReference type="Proteomes" id="UP000008922">
    <property type="component" value="Chromosome"/>
</dbReference>
<organism evidence="3 4">
    <name type="scientific">Anaerolinea thermophila (strain DSM 14523 / JCM 11388 / NBRC 100420 / UNI-1)</name>
    <dbReference type="NCBI Taxonomy" id="926569"/>
    <lineage>
        <taxon>Bacteria</taxon>
        <taxon>Bacillati</taxon>
        <taxon>Chloroflexota</taxon>
        <taxon>Anaerolineae</taxon>
        <taxon>Anaerolineales</taxon>
        <taxon>Anaerolineaceae</taxon>
        <taxon>Anaerolinea</taxon>
    </lineage>
</organism>
<feature type="domain" description="LysM" evidence="2">
    <location>
        <begin position="157"/>
        <end position="201"/>
    </location>
</feature>
<dbReference type="OrthoDB" id="166845at2"/>
<feature type="domain" description="LysM" evidence="2">
    <location>
        <begin position="78"/>
        <end position="121"/>
    </location>
</feature>
<protein>
    <recommendedName>
        <fullName evidence="2">LysM domain-containing protein</fullName>
    </recommendedName>
</protein>
<feature type="region of interest" description="Disordered" evidence="1">
    <location>
        <begin position="44"/>
        <end position="73"/>
    </location>
</feature>
<feature type="region of interest" description="Disordered" evidence="1">
    <location>
        <begin position="211"/>
        <end position="281"/>
    </location>
</feature>
<dbReference type="SUPFAM" id="SSF54106">
    <property type="entry name" value="LysM domain"/>
    <property type="match status" value="2"/>
</dbReference>
<sequence length="281" mass="29326">MSGVRQLFSGLLTGLLSTILALGALSLSLAEGGKVQILPTVTETSLPSTLPPGQPSPTPYPTATPLPPTQCPPPQGWVPYEIQGGDTLVDLAARFQISIEDLSKANCLFTSQLTPGTVIFVPPLPTPTATLTTEPERPTATQPQPTVKVCGPPPGWVIYIVKPGDTLYRLSRILSVSVADLQLANCLSNPSAIQAGMPLYVPFLPITPTFTPTHTQTKTPVPPSATTLPPSPTRTPTALPPSLTPVPPTSTFTPEPPTPTFTSTPAPSDTPLPSDTPSPTP</sequence>
<proteinExistence type="predicted"/>
<feature type="compositionally biased region" description="Pro residues" evidence="1">
    <location>
        <begin position="229"/>
        <end position="259"/>
    </location>
</feature>
<dbReference type="PANTHER" id="PTHR33734:SF22">
    <property type="entry name" value="MEMBRANE-BOUND LYTIC MUREIN TRANSGLYCOSYLASE D"/>
    <property type="match status" value="1"/>
</dbReference>
<dbReference type="RefSeq" id="WP_013559320.1">
    <property type="nucleotide sequence ID" value="NC_014960.1"/>
</dbReference>